<dbReference type="Proteomes" id="UP000076532">
    <property type="component" value="Unassembled WGS sequence"/>
</dbReference>
<keyword evidence="2" id="KW-1185">Reference proteome</keyword>
<gene>
    <name evidence="1" type="ORF">FIBSPDRAFT_506828</name>
</gene>
<accession>A0A166K0Z6</accession>
<name>A0A166K0Z6_9AGAM</name>
<sequence>MRPQAPLLTSAPLSCSHWAFWSNLGTCLYFNPRPAACASASATPLNPPAAARPFSDRRPPLACQEIFHYYCD</sequence>
<dbReference type="EMBL" id="KV417547">
    <property type="protein sequence ID" value="KZP21410.1"/>
    <property type="molecule type" value="Genomic_DNA"/>
</dbReference>
<reference evidence="1 2" key="1">
    <citation type="journal article" date="2016" name="Mol. Biol. Evol.">
        <title>Comparative Genomics of Early-Diverging Mushroom-Forming Fungi Provides Insights into the Origins of Lignocellulose Decay Capabilities.</title>
        <authorList>
            <person name="Nagy L.G."/>
            <person name="Riley R."/>
            <person name="Tritt A."/>
            <person name="Adam C."/>
            <person name="Daum C."/>
            <person name="Floudas D."/>
            <person name="Sun H."/>
            <person name="Yadav J.S."/>
            <person name="Pangilinan J."/>
            <person name="Larsson K.H."/>
            <person name="Matsuura K."/>
            <person name="Barry K."/>
            <person name="Labutti K."/>
            <person name="Kuo R."/>
            <person name="Ohm R.A."/>
            <person name="Bhattacharya S.S."/>
            <person name="Shirouzu T."/>
            <person name="Yoshinaga Y."/>
            <person name="Martin F.M."/>
            <person name="Grigoriev I.V."/>
            <person name="Hibbett D.S."/>
        </authorList>
    </citation>
    <scope>NUCLEOTIDE SEQUENCE [LARGE SCALE GENOMIC DNA]</scope>
    <source>
        <strain evidence="1 2">CBS 109695</strain>
    </source>
</reference>
<organism evidence="1 2">
    <name type="scientific">Athelia psychrophila</name>
    <dbReference type="NCBI Taxonomy" id="1759441"/>
    <lineage>
        <taxon>Eukaryota</taxon>
        <taxon>Fungi</taxon>
        <taxon>Dikarya</taxon>
        <taxon>Basidiomycota</taxon>
        <taxon>Agaricomycotina</taxon>
        <taxon>Agaricomycetes</taxon>
        <taxon>Agaricomycetidae</taxon>
        <taxon>Atheliales</taxon>
        <taxon>Atheliaceae</taxon>
        <taxon>Athelia</taxon>
    </lineage>
</organism>
<dbReference type="AlphaFoldDB" id="A0A166K0Z6"/>
<proteinExistence type="predicted"/>
<protein>
    <submittedName>
        <fullName evidence="1">Uncharacterized protein</fullName>
    </submittedName>
</protein>
<evidence type="ECO:0000313" key="1">
    <source>
        <dbReference type="EMBL" id="KZP21410.1"/>
    </source>
</evidence>
<evidence type="ECO:0000313" key="2">
    <source>
        <dbReference type="Proteomes" id="UP000076532"/>
    </source>
</evidence>